<dbReference type="GO" id="GO:0046872">
    <property type="term" value="F:metal ion binding"/>
    <property type="evidence" value="ECO:0007669"/>
    <property type="project" value="UniProtKB-KW"/>
</dbReference>
<evidence type="ECO:0000256" key="4">
    <source>
        <dbReference type="ARBA" id="ARBA00022729"/>
    </source>
</evidence>
<dbReference type="InParanoid" id="A0A7X0MX87"/>
<feature type="transmembrane region" description="Helical" evidence="7">
    <location>
        <begin position="106"/>
        <end position="127"/>
    </location>
</feature>
<keyword evidence="2 7" id="KW-0349">Heme</keyword>
<accession>A0A7X0MX87</accession>
<sequence>MTLINRCFFLLFLFITATSAQAVVDLYEFDDPSLRERYLVLVDELRCPKCQNQNLSGSDSPIASDLRRELHRLLQEGQSDEEIKDYMVARYGDYVLYRPRLGAKTLLLWGGPIALLLLGLIVAFFIFRRQAPVEQTVEIDKERLDEILREAREEKEKDQN</sequence>
<dbReference type="AlphaFoldDB" id="A0A7X0MX87"/>
<dbReference type="Pfam" id="PF03918">
    <property type="entry name" value="CcmH"/>
    <property type="match status" value="1"/>
</dbReference>
<dbReference type="InterPro" id="IPR051263">
    <property type="entry name" value="C-type_cytochrome_biogenesis"/>
</dbReference>
<evidence type="ECO:0000256" key="5">
    <source>
        <dbReference type="ARBA" id="ARBA00022748"/>
    </source>
</evidence>
<feature type="signal peptide" evidence="7">
    <location>
        <begin position="1"/>
        <end position="22"/>
    </location>
</feature>
<reference evidence="9 10" key="1">
    <citation type="submission" date="2020-08" db="EMBL/GenBank/DDBJ databases">
        <title>Genomic Encyclopedia of Type Strains, Phase IV (KMG-IV): sequencing the most valuable type-strain genomes for metagenomic binning, comparative biology and taxonomic classification.</title>
        <authorList>
            <person name="Goeker M."/>
        </authorList>
    </citation>
    <scope>NUCLEOTIDE SEQUENCE [LARGE SCALE GENOMIC DNA]</scope>
    <source>
        <strain evidence="9 10">DSM 22368</strain>
    </source>
</reference>
<keyword evidence="6 7" id="KW-0408">Iron</keyword>
<feature type="chain" id="PRO_5031589198" description="Cytochrome c-type biogenesis protein" evidence="7">
    <location>
        <begin position="23"/>
        <end position="160"/>
    </location>
</feature>
<protein>
    <recommendedName>
        <fullName evidence="7">Cytochrome c-type biogenesis protein</fullName>
    </recommendedName>
</protein>
<evidence type="ECO:0000259" key="8">
    <source>
        <dbReference type="Pfam" id="PF03918"/>
    </source>
</evidence>
<evidence type="ECO:0000313" key="9">
    <source>
        <dbReference type="EMBL" id="MBB6521794.1"/>
    </source>
</evidence>
<keyword evidence="4 7" id="KW-0732">Signal</keyword>
<dbReference type="GO" id="GO:0005886">
    <property type="term" value="C:plasma membrane"/>
    <property type="evidence" value="ECO:0007669"/>
    <property type="project" value="TreeGrafter"/>
</dbReference>
<feature type="domain" description="CcmH/CycL/Ccl2/NrfF N-terminal" evidence="8">
    <location>
        <begin position="11"/>
        <end position="147"/>
    </location>
</feature>
<proteinExistence type="inferred from homology"/>
<dbReference type="Gene3D" id="1.10.8.640">
    <property type="entry name" value="Cytochrome C biogenesis protein"/>
    <property type="match status" value="1"/>
</dbReference>
<keyword evidence="7" id="KW-0812">Transmembrane</keyword>
<keyword evidence="7" id="KW-0472">Membrane</keyword>
<evidence type="ECO:0000256" key="3">
    <source>
        <dbReference type="ARBA" id="ARBA00022723"/>
    </source>
</evidence>
<dbReference type="RefSeq" id="WP_166844524.1">
    <property type="nucleotide sequence ID" value="NZ_JAAONY010000002.1"/>
</dbReference>
<dbReference type="EMBL" id="JACHHT010000002">
    <property type="protein sequence ID" value="MBB6521794.1"/>
    <property type="molecule type" value="Genomic_DNA"/>
</dbReference>
<dbReference type="Proteomes" id="UP000528457">
    <property type="component" value="Unassembled WGS sequence"/>
</dbReference>
<evidence type="ECO:0000256" key="1">
    <source>
        <dbReference type="ARBA" id="ARBA00010342"/>
    </source>
</evidence>
<dbReference type="FunCoup" id="A0A7X0MX87">
    <property type="interactions" value="131"/>
</dbReference>
<evidence type="ECO:0000256" key="6">
    <source>
        <dbReference type="ARBA" id="ARBA00023004"/>
    </source>
</evidence>
<organism evidence="9 10">
    <name type="scientific">Pseudoteredinibacter isoporae</name>
    <dbReference type="NCBI Taxonomy" id="570281"/>
    <lineage>
        <taxon>Bacteria</taxon>
        <taxon>Pseudomonadati</taxon>
        <taxon>Pseudomonadota</taxon>
        <taxon>Gammaproteobacteria</taxon>
        <taxon>Cellvibrionales</taxon>
        <taxon>Cellvibrionaceae</taxon>
        <taxon>Pseudoteredinibacter</taxon>
    </lineage>
</organism>
<keyword evidence="3 7" id="KW-0479">Metal-binding</keyword>
<evidence type="ECO:0000313" key="10">
    <source>
        <dbReference type="Proteomes" id="UP000528457"/>
    </source>
</evidence>
<gene>
    <name evidence="9" type="ORF">HNR48_002079</name>
</gene>
<evidence type="ECO:0000256" key="7">
    <source>
        <dbReference type="RuleBase" id="RU364112"/>
    </source>
</evidence>
<dbReference type="PANTHER" id="PTHR47870">
    <property type="entry name" value="CYTOCHROME C-TYPE BIOGENESIS PROTEIN CCMH"/>
    <property type="match status" value="1"/>
</dbReference>
<dbReference type="InterPro" id="IPR005616">
    <property type="entry name" value="CcmH/CycL/Ccl2/NrfF_N"/>
</dbReference>
<comment type="caution">
    <text evidence="9">The sequence shown here is derived from an EMBL/GenBank/DDBJ whole genome shotgun (WGS) entry which is preliminary data.</text>
</comment>
<name>A0A7X0MX87_9GAMM</name>
<keyword evidence="10" id="KW-1185">Reference proteome</keyword>
<evidence type="ECO:0000256" key="2">
    <source>
        <dbReference type="ARBA" id="ARBA00022617"/>
    </source>
</evidence>
<dbReference type="InterPro" id="IPR038297">
    <property type="entry name" value="CcmH/CycL/NrfF/Ccl2_sf"/>
</dbReference>
<comment type="function">
    <text evidence="7">Possible subunit of a heme lyase.</text>
</comment>
<keyword evidence="5" id="KW-0201">Cytochrome c-type biogenesis</keyword>
<comment type="similarity">
    <text evidence="1 7">Belongs to the CcmH/CycL/Ccl2/NrfF family.</text>
</comment>
<keyword evidence="7" id="KW-1133">Transmembrane helix</keyword>
<dbReference type="CDD" id="cd16378">
    <property type="entry name" value="CcmH_N"/>
    <property type="match status" value="1"/>
</dbReference>
<dbReference type="FunFam" id="1.10.8.640:FF:000001">
    <property type="entry name" value="Cytochrome c-type biogenesis protein"/>
    <property type="match status" value="1"/>
</dbReference>
<dbReference type="GO" id="GO:0017004">
    <property type="term" value="P:cytochrome complex assembly"/>
    <property type="evidence" value="ECO:0007669"/>
    <property type="project" value="UniProtKB-KW"/>
</dbReference>
<dbReference type="PANTHER" id="PTHR47870:SF1">
    <property type="entry name" value="CYTOCHROME C-TYPE BIOGENESIS PROTEIN CCMH"/>
    <property type="match status" value="1"/>
</dbReference>